<proteinExistence type="predicted"/>
<gene>
    <name evidence="1" type="ORF">LK996_14220</name>
</gene>
<protein>
    <submittedName>
        <fullName evidence="1">Uncharacterized protein</fullName>
    </submittedName>
</protein>
<reference evidence="1" key="1">
    <citation type="submission" date="2021-10" db="EMBL/GenBank/DDBJ databases">
        <authorList>
            <person name="Lyu M."/>
            <person name="Wang X."/>
            <person name="Meng X."/>
            <person name="Xu K."/>
        </authorList>
    </citation>
    <scope>NUCLEOTIDE SEQUENCE</scope>
    <source>
        <strain evidence="1">A6</strain>
    </source>
</reference>
<sequence length="555" mass="57498">MALGIGLVALTAIALVPSEPLEIDGNAVDNNNGGEDWENNSPVVKKDVVASSTTDDVYIQGGSKDERDVSSTGITTNYWQHGFNSVPGKDDLVHAFAKEYPQPSGDKLLYFGATRLVNDGDSAIGFWFFKKSIKELPGSNFSGAHSVGDILITSDFNKGGGSSIINVFVWNGSAAVPLTTVKSSAAGLKPKDPIPQVFCDVGINAPDNGMCAAANKTKVAIPTVFADYVFGQQAVKPADNMFPVGTFFEGAIDLGALGLDPTTCFSSVLAMTRSSSSTDAQLKDYVLQTFGQCGVEVTKVCKATTISTNGQFLTSTYDVNVKAIGGTLTDVAFAEDITLSFGANATTQPTGFPRCKRTDTGQWLQTGTASPMATSLASGDTATVEVACDHTTERLFNNVTGTAGDGADGVEGSFVMEETCEPPFETAVQVTKACDTVEVIAVGNTVQPRVCNKITVTNQSNEGLVNIALVDAPEGGSEVAVTADSLTGAAVPTTLGVNGSFVVTHCYIPTKTNGSQTSPGAAAFLNEAGVSAEGALSGNDRSDTGDVQCRLCPAP</sequence>
<dbReference type="EMBL" id="JAJGAK010000004">
    <property type="protein sequence ID" value="MCC8364229.1"/>
    <property type="molecule type" value="Genomic_DNA"/>
</dbReference>
<name>A0ABS8JKW0_9GAMM</name>
<accession>A0ABS8JKW0</accession>
<evidence type="ECO:0000313" key="2">
    <source>
        <dbReference type="Proteomes" id="UP001165293"/>
    </source>
</evidence>
<dbReference type="RefSeq" id="WP_230528027.1">
    <property type="nucleotide sequence ID" value="NZ_JAJGAK010000004.1"/>
</dbReference>
<evidence type="ECO:0000313" key="1">
    <source>
        <dbReference type="EMBL" id="MCC8364229.1"/>
    </source>
</evidence>
<keyword evidence="2" id="KW-1185">Reference proteome</keyword>
<comment type="caution">
    <text evidence="1">The sequence shown here is derived from an EMBL/GenBank/DDBJ whole genome shotgun (WGS) entry which is preliminary data.</text>
</comment>
<organism evidence="1 2">
    <name type="scientific">Noviluteimonas lactosilytica</name>
    <dbReference type="NCBI Taxonomy" id="2888523"/>
    <lineage>
        <taxon>Bacteria</taxon>
        <taxon>Pseudomonadati</taxon>
        <taxon>Pseudomonadota</taxon>
        <taxon>Gammaproteobacteria</taxon>
        <taxon>Lysobacterales</taxon>
        <taxon>Lysobacteraceae</taxon>
        <taxon>Noviluteimonas</taxon>
    </lineage>
</organism>
<dbReference type="Proteomes" id="UP001165293">
    <property type="component" value="Unassembled WGS sequence"/>
</dbReference>